<reference evidence="6 7" key="1">
    <citation type="submission" date="2017-07" db="EMBL/GenBank/DDBJ databases">
        <title>Analysis of two Campylobacter avium genomes and identification of a novel hippuricase gene.</title>
        <authorList>
            <person name="Miller W.G."/>
            <person name="Chapman M.H."/>
            <person name="Yee E."/>
            <person name="Revez J."/>
            <person name="Bono J.L."/>
            <person name="Rossi M."/>
        </authorList>
    </citation>
    <scope>NUCLEOTIDE SEQUENCE [LARGE SCALE GENOMIC DNA]</scope>
    <source>
        <strain evidence="6 7">LMG 24591</strain>
    </source>
</reference>
<keyword evidence="6" id="KW-0489">Methyltransferase</keyword>
<gene>
    <name evidence="6" type="ORF">CAV_0311</name>
</gene>
<sequence>MLKDNVEFKRFFSDENLEEFCSGVFSDELDKLGYKNQVINGFKLNKSSNRMFGKIRTLLIETIQTPDENIKKGLGFLSGLGNGEVLFVKGSDEFAYFGELMSRLSMEIGLSGVVIDGLTRDSYFTQNIDLGVFCKGYSPKDIKGRGRVLDTDCEIKVKALSINSGDYVFGDSDAIVIIPQSIMKDLATNVLSAVKEEVRIKELIKQGISVNELLKSVKEF</sequence>
<dbReference type="GO" id="GO:0046872">
    <property type="term" value="F:metal ion binding"/>
    <property type="evidence" value="ECO:0007669"/>
    <property type="project" value="UniProtKB-KW"/>
</dbReference>
<dbReference type="GO" id="GO:0032259">
    <property type="term" value="P:methylation"/>
    <property type="evidence" value="ECO:0007669"/>
    <property type="project" value="UniProtKB-KW"/>
</dbReference>
<keyword evidence="5" id="KW-0479">Metal-binding</keyword>
<keyword evidence="6" id="KW-0808">Transferase</keyword>
<evidence type="ECO:0000256" key="2">
    <source>
        <dbReference type="ARBA" id="ARBA00016549"/>
    </source>
</evidence>
<dbReference type="Gene3D" id="3.50.30.40">
    <property type="entry name" value="Ribonuclease E inhibitor RraA/RraA-like"/>
    <property type="match status" value="1"/>
</dbReference>
<accession>A0A222MWH6</accession>
<feature type="binding site" evidence="5">
    <location>
        <position position="120"/>
    </location>
    <ligand>
        <name>substrate</name>
    </ligand>
</feature>
<dbReference type="RefSeq" id="WP_094324769.1">
    <property type="nucleotide sequence ID" value="NZ_CP022347.1"/>
</dbReference>
<evidence type="ECO:0000313" key="7">
    <source>
        <dbReference type="Proteomes" id="UP000201169"/>
    </source>
</evidence>
<dbReference type="KEGG" id="cavi:CAV_0311"/>
<name>A0A222MWH6_9BACT</name>
<comment type="cofactor">
    <cofactor evidence="1">
        <name>a divalent metal cation</name>
        <dbReference type="ChEBI" id="CHEBI:60240"/>
    </cofactor>
</comment>
<comment type="cofactor">
    <cofactor evidence="5">
        <name>Mg(2+)</name>
        <dbReference type="ChEBI" id="CHEBI:18420"/>
    </cofactor>
</comment>
<dbReference type="InterPro" id="IPR036704">
    <property type="entry name" value="RraA/RraA-like_sf"/>
</dbReference>
<keyword evidence="5" id="KW-0460">Magnesium</keyword>
<protein>
    <recommendedName>
        <fullName evidence="2">Putative 4-hydroxy-4-methyl-2-oxoglutarate aldolase</fullName>
    </recommendedName>
    <alternativeName>
        <fullName evidence="3">Regulator of ribonuclease activity homolog</fullName>
    </alternativeName>
    <alternativeName>
        <fullName evidence="4">RraA-like protein</fullName>
    </alternativeName>
</protein>
<dbReference type="Pfam" id="PF03737">
    <property type="entry name" value="RraA-like"/>
    <property type="match status" value="1"/>
</dbReference>
<evidence type="ECO:0000313" key="6">
    <source>
        <dbReference type="EMBL" id="ASQ29980.1"/>
    </source>
</evidence>
<evidence type="ECO:0000256" key="5">
    <source>
        <dbReference type="PIRSR" id="PIRSR605493-1"/>
    </source>
</evidence>
<dbReference type="GO" id="GO:0008168">
    <property type="term" value="F:methyltransferase activity"/>
    <property type="evidence" value="ECO:0007669"/>
    <property type="project" value="UniProtKB-KW"/>
</dbReference>
<dbReference type="InterPro" id="IPR005493">
    <property type="entry name" value="RraA/RraA-like"/>
</dbReference>
<evidence type="ECO:0000256" key="4">
    <source>
        <dbReference type="ARBA" id="ARBA00030169"/>
    </source>
</evidence>
<dbReference type="PANTHER" id="PTHR33254">
    <property type="entry name" value="4-HYDROXY-4-METHYL-2-OXOGLUTARATE ALDOLASE 3-RELATED"/>
    <property type="match status" value="1"/>
</dbReference>
<organism evidence="6 7">
    <name type="scientific">Campylobacter avium LMG 24591</name>
    <dbReference type="NCBI Taxonomy" id="522484"/>
    <lineage>
        <taxon>Bacteria</taxon>
        <taxon>Pseudomonadati</taxon>
        <taxon>Campylobacterota</taxon>
        <taxon>Epsilonproteobacteria</taxon>
        <taxon>Campylobacterales</taxon>
        <taxon>Campylobacteraceae</taxon>
        <taxon>Campylobacter</taxon>
    </lineage>
</organism>
<dbReference type="AlphaFoldDB" id="A0A222MWH6"/>
<feature type="binding site" evidence="5">
    <location>
        <position position="121"/>
    </location>
    <ligand>
        <name>Mg(2+)</name>
        <dbReference type="ChEBI" id="CHEBI:18420"/>
    </ligand>
</feature>
<dbReference type="SUPFAM" id="SSF89562">
    <property type="entry name" value="RraA-like"/>
    <property type="match status" value="1"/>
</dbReference>
<dbReference type="EMBL" id="CP022347">
    <property type="protein sequence ID" value="ASQ29980.1"/>
    <property type="molecule type" value="Genomic_DNA"/>
</dbReference>
<evidence type="ECO:0000256" key="3">
    <source>
        <dbReference type="ARBA" id="ARBA00029596"/>
    </source>
</evidence>
<dbReference type="Proteomes" id="UP000201169">
    <property type="component" value="Chromosome"/>
</dbReference>
<proteinExistence type="predicted"/>
<dbReference type="OrthoDB" id="9805604at2"/>
<keyword evidence="7" id="KW-1185">Reference proteome</keyword>
<evidence type="ECO:0000256" key="1">
    <source>
        <dbReference type="ARBA" id="ARBA00001968"/>
    </source>
</evidence>
<feature type="binding site" evidence="5">
    <location>
        <begin position="98"/>
        <end position="101"/>
    </location>
    <ligand>
        <name>substrate</name>
    </ligand>
</feature>
<dbReference type="PANTHER" id="PTHR33254:SF4">
    <property type="entry name" value="4-HYDROXY-4-METHYL-2-OXOGLUTARATE ALDOLASE 3-RELATED"/>
    <property type="match status" value="1"/>
</dbReference>
<dbReference type="CDD" id="cd16841">
    <property type="entry name" value="RraA_family"/>
    <property type="match status" value="1"/>
</dbReference>